<dbReference type="EMBL" id="FOWX01000005">
    <property type="protein sequence ID" value="SFP13289.1"/>
    <property type="molecule type" value="Genomic_DNA"/>
</dbReference>
<evidence type="ECO:0000256" key="3">
    <source>
        <dbReference type="PIRSR" id="PIRSR016184-1"/>
    </source>
</evidence>
<reference evidence="5" key="1">
    <citation type="submission" date="2016-10" db="EMBL/GenBank/DDBJ databases">
        <authorList>
            <person name="Varghese N."/>
            <person name="Submissions S."/>
        </authorList>
    </citation>
    <scope>NUCLEOTIDE SEQUENCE [LARGE SCALE GENOMIC DNA]</scope>
    <source>
        <strain evidence="5">DSM 17834</strain>
    </source>
</reference>
<accession>A0A1I5MUU3</accession>
<evidence type="ECO:0000313" key="4">
    <source>
        <dbReference type="EMBL" id="SFP13289.1"/>
    </source>
</evidence>
<dbReference type="Gene3D" id="3.10.310.10">
    <property type="entry name" value="Diaminopimelate Epimerase, Chain A, domain 1"/>
    <property type="match status" value="2"/>
</dbReference>
<dbReference type="RefSeq" id="WP_090498575.1">
    <property type="nucleotide sequence ID" value="NZ_FOWX01000005.1"/>
</dbReference>
<dbReference type="GO" id="GO:0016853">
    <property type="term" value="F:isomerase activity"/>
    <property type="evidence" value="ECO:0007669"/>
    <property type="project" value="UniProtKB-KW"/>
</dbReference>
<keyword evidence="2" id="KW-0413">Isomerase</keyword>
<dbReference type="AlphaFoldDB" id="A0A1I5MUU3"/>
<dbReference type="PANTHER" id="PTHR13774">
    <property type="entry name" value="PHENAZINE BIOSYNTHESIS PROTEIN"/>
    <property type="match status" value="1"/>
</dbReference>
<evidence type="ECO:0000256" key="1">
    <source>
        <dbReference type="ARBA" id="ARBA00008270"/>
    </source>
</evidence>
<dbReference type="Pfam" id="PF02567">
    <property type="entry name" value="PhzC-PhzF"/>
    <property type="match status" value="1"/>
</dbReference>
<dbReference type="PANTHER" id="PTHR13774:SF17">
    <property type="entry name" value="PHENAZINE BIOSYNTHESIS-LIKE DOMAIN-CONTAINING PROTEIN"/>
    <property type="match status" value="1"/>
</dbReference>
<dbReference type="OrthoDB" id="9788221at2"/>
<feature type="active site" evidence="3">
    <location>
        <position position="46"/>
    </location>
</feature>
<dbReference type="STRING" id="289003.SAMN05216190_105119"/>
<dbReference type="GO" id="GO:0005737">
    <property type="term" value="C:cytoplasm"/>
    <property type="evidence" value="ECO:0007669"/>
    <property type="project" value="TreeGrafter"/>
</dbReference>
<dbReference type="Proteomes" id="UP000198784">
    <property type="component" value="Unassembled WGS sequence"/>
</dbReference>
<dbReference type="NCBIfam" id="TIGR00654">
    <property type="entry name" value="PhzF_family"/>
    <property type="match status" value="1"/>
</dbReference>
<evidence type="ECO:0000313" key="5">
    <source>
        <dbReference type="Proteomes" id="UP000198784"/>
    </source>
</evidence>
<protein>
    <submittedName>
        <fullName evidence="4">Phenazine biosynthesis protein PhzF family</fullName>
    </submittedName>
</protein>
<comment type="similarity">
    <text evidence="1">Belongs to the PhzF family.</text>
</comment>
<gene>
    <name evidence="4" type="ORF">SAMN05216190_105119</name>
</gene>
<dbReference type="PIRSF" id="PIRSF016184">
    <property type="entry name" value="PhzC_PhzF"/>
    <property type="match status" value="1"/>
</dbReference>
<sequence>MQLEFHQVDAFSNRPFAGNPAMVYRLDSWLSDTLMQQIAAEHNLAETAFVVKEGAVWHIRWFTPVAEVPLCGHATLASAHVLFECYAEPGESIDFICQSGALRVSREAGRLVLDFPVRRTEPCALTAQVEQAMGMPVQALLVLKAPQGIQELLVILPTEAAVRGFRPNLPALAELPGLGVLITAPGERHDFVSRYFAPAIGIDEDPVTGSTHCMLTPYWAERLDKTELSAYQCSARGGELHCRLEGERVKIAGQAVLVASGRLCLNEDVGQG</sequence>
<proteinExistence type="inferred from homology"/>
<dbReference type="InterPro" id="IPR003719">
    <property type="entry name" value="Phenazine_PhzF-like"/>
</dbReference>
<name>A0A1I5MUU3_9PSED</name>
<dbReference type="SUPFAM" id="SSF54506">
    <property type="entry name" value="Diaminopimelate epimerase-like"/>
    <property type="match status" value="1"/>
</dbReference>
<organism evidence="4 5">
    <name type="scientific">Pseudomonas borbori</name>
    <dbReference type="NCBI Taxonomy" id="289003"/>
    <lineage>
        <taxon>Bacteria</taxon>
        <taxon>Pseudomonadati</taxon>
        <taxon>Pseudomonadota</taxon>
        <taxon>Gammaproteobacteria</taxon>
        <taxon>Pseudomonadales</taxon>
        <taxon>Pseudomonadaceae</taxon>
        <taxon>Pseudomonas</taxon>
    </lineage>
</organism>
<evidence type="ECO:0000256" key="2">
    <source>
        <dbReference type="ARBA" id="ARBA00023235"/>
    </source>
</evidence>
<keyword evidence="5" id="KW-1185">Reference proteome</keyword>